<evidence type="ECO:0000256" key="1">
    <source>
        <dbReference type="SAM" id="Phobius"/>
    </source>
</evidence>
<comment type="caution">
    <text evidence="2">The sequence shown here is derived from an EMBL/GenBank/DDBJ whole genome shotgun (WGS) entry which is preliminary data.</text>
</comment>
<organism evidence="2 3">
    <name type="scientific">Candidatus Thiothrix phosphatis</name>
    <dbReference type="NCBI Taxonomy" id="3112415"/>
    <lineage>
        <taxon>Bacteria</taxon>
        <taxon>Pseudomonadati</taxon>
        <taxon>Pseudomonadota</taxon>
        <taxon>Gammaproteobacteria</taxon>
        <taxon>Thiotrichales</taxon>
        <taxon>Thiotrichaceae</taxon>
        <taxon>Thiothrix</taxon>
    </lineage>
</organism>
<proteinExistence type="predicted"/>
<keyword evidence="3" id="KW-1185">Reference proteome</keyword>
<keyword evidence="1" id="KW-0812">Transmembrane</keyword>
<gene>
    <name evidence="2" type="ORF">VSS37_13275</name>
</gene>
<name>A0ABU6CYP8_9GAMM</name>
<keyword evidence="1" id="KW-1133">Transmembrane helix</keyword>
<evidence type="ECO:0000313" key="3">
    <source>
        <dbReference type="Proteomes" id="UP001308005"/>
    </source>
</evidence>
<sequence length="797" mass="92554">MKIKKAGKLKRYQTIAFCFKQNDHTTVLDLALLIIEPPIENISELKFYDTTDENQDNHTYCTAGYPYYLEEIQTENKLNFYYLKPISNHKNSTELFINTDGSLNFYDYEFIEKLKGMSGSGIFLLGKNGEVALRSIIFKALPTNKFECIKLDEVLDKINEKLQNLNLEQISTITKPLSINNEVVNLSDFIEVESVREFIRKQSTLNGENIKKPDDVREKARDLNEQYKTAKRTINELSYQYAHLALFARDKKMQLATSRFFKRAIDLNPTHITAFLLEKSEHEKQKNIQDIHKITPKNAIEIYKKYKQLIEMESSNANKIKLIKEAIENLSYLIDDDNIQNSINEFSTKLNKIYDQDRTVKPIFKYQELAAFYHKIPQKTHSALYYNQLSLYLIENSINPVIYEEERNQITHMISILHKSTSPLSNNDIIKIKDKAQNIFAYEEDKSLKELLYKISYDINRLKEDKNTQEETSKDIINSLFSLNIQGQTLVKKAEENKLDIGLSNKNNIEIKNTLNTIDELVNGIQEKHVPQLDENTKYELRSIIEEPAETLNAVLGEISHIVREAITYIDNSEKSLNTLINHEKSELENIHQQIYGQLSEFSDQYSKLNLERNEVLTFLKISEKRMLTHIHRIDVNIKDREATTALIQQSIHSLKKITKEFSLQKNESDFRSKLKKITDTCQLLEQNILSQISHYEDEFDLIKRGQNRIEHSLIKKTIEALSAHAENRKSITNIEDNQDNITRLLTGQNSKTNMPPEIAHDFINSTRSLSSLEKVLLVISILSVITAMGAIFSLYR</sequence>
<reference evidence="3" key="1">
    <citation type="submission" date="2023-07" db="EMBL/GenBank/DDBJ databases">
        <title>The carbon used by Thiothrix.</title>
        <authorList>
            <person name="Chen L."/>
        </authorList>
    </citation>
    <scope>NUCLEOTIDE SEQUENCE [LARGE SCALE GENOMIC DNA]</scope>
</reference>
<dbReference type="EMBL" id="JAYMYJ010000115">
    <property type="protein sequence ID" value="MEB4591958.1"/>
    <property type="molecule type" value="Genomic_DNA"/>
</dbReference>
<feature type="transmembrane region" description="Helical" evidence="1">
    <location>
        <begin position="776"/>
        <end position="796"/>
    </location>
</feature>
<protein>
    <submittedName>
        <fullName evidence="2">Uncharacterized protein</fullName>
    </submittedName>
</protein>
<accession>A0ABU6CYP8</accession>
<dbReference type="Proteomes" id="UP001308005">
    <property type="component" value="Unassembled WGS sequence"/>
</dbReference>
<evidence type="ECO:0000313" key="2">
    <source>
        <dbReference type="EMBL" id="MEB4591958.1"/>
    </source>
</evidence>
<keyword evidence="1" id="KW-0472">Membrane</keyword>
<dbReference type="RefSeq" id="WP_324695949.1">
    <property type="nucleotide sequence ID" value="NZ_JAYMYJ010000115.1"/>
</dbReference>